<dbReference type="Proteomes" id="UP000422736">
    <property type="component" value="Chromosome 3"/>
</dbReference>
<gene>
    <name evidence="7" type="primary">MRPL13</name>
    <name evidence="7" type="ORF">FIM1_2323</name>
</gene>
<evidence type="ECO:0000313" key="7">
    <source>
        <dbReference type="EMBL" id="QGN15630.1"/>
    </source>
</evidence>
<evidence type="ECO:0000256" key="2">
    <source>
        <dbReference type="ARBA" id="ARBA00008860"/>
    </source>
</evidence>
<dbReference type="InterPro" id="IPR018305">
    <property type="entry name" value="Ribosomal_m50"/>
</dbReference>
<dbReference type="InterPro" id="IPR036736">
    <property type="entry name" value="ACP-like_sf"/>
</dbReference>
<proteinExistence type="inferred from homology"/>
<dbReference type="GO" id="GO:0005840">
    <property type="term" value="C:ribosome"/>
    <property type="evidence" value="ECO:0007669"/>
    <property type="project" value="UniProtKB-KW"/>
</dbReference>
<dbReference type="EMBL" id="CP015056">
    <property type="protein sequence ID" value="QGN15630.1"/>
    <property type="molecule type" value="Genomic_DNA"/>
</dbReference>
<evidence type="ECO:0000313" key="8">
    <source>
        <dbReference type="Proteomes" id="UP000422736"/>
    </source>
</evidence>
<evidence type="ECO:0000256" key="5">
    <source>
        <dbReference type="ARBA" id="ARBA00023274"/>
    </source>
</evidence>
<accession>A0ABX6ETI2</accession>
<name>A0ABX6ETI2_KLUMA</name>
<keyword evidence="8" id="KW-1185">Reference proteome</keyword>
<evidence type="ECO:0000256" key="6">
    <source>
        <dbReference type="ARBA" id="ARBA00035183"/>
    </source>
</evidence>
<evidence type="ECO:0000256" key="4">
    <source>
        <dbReference type="ARBA" id="ARBA00023128"/>
    </source>
</evidence>
<keyword evidence="5" id="KW-0687">Ribonucleoprotein</keyword>
<reference evidence="7 8" key="1">
    <citation type="submission" date="2016-03" db="EMBL/GenBank/DDBJ databases">
        <title>How can Kluyveromyces marxianus grow so fast - potential evolutionary course in Saccharomyces Complex revealed by comparative genomics.</title>
        <authorList>
            <person name="Mo W."/>
            <person name="Lu W."/>
            <person name="Yang X."/>
            <person name="Qi J."/>
            <person name="Lv H."/>
        </authorList>
    </citation>
    <scope>NUCLEOTIDE SEQUENCE [LARGE SCALE GENOMIC DNA]</scope>
    <source>
        <strain evidence="7 8">FIM1</strain>
    </source>
</reference>
<dbReference type="Pfam" id="PF10501">
    <property type="entry name" value="Ribosomal_L50"/>
    <property type="match status" value="1"/>
</dbReference>
<sequence>MSLYRCVPVVHASRQFSSSAVRTDFMSWFKRNKNKDTSSTTVVNAQPELQKDTKEVINEIESGKTTEVKSSTVTKLSLTDDDFIGVDITTKEKEIRSLKLNNVPFNEWLSEDKVSTTEQLEQILLECYQETFGAVPSEKKLKKPFESLVDKFTYTKLLQSKSGYIIPDYQLTMLQTPVEFKKWFETKVLSGSLAKFKESEPNAIDLSNVKFPPNVYVVPDIKPSVKKQKVKKILEEVNALEAQHEREAIEKAKSEA</sequence>
<evidence type="ECO:0000256" key="3">
    <source>
        <dbReference type="ARBA" id="ARBA00022980"/>
    </source>
</evidence>
<keyword evidence="3 7" id="KW-0689">Ribosomal protein</keyword>
<protein>
    <recommendedName>
        <fullName evidence="6">Large ribosomal subunit protein mL50</fullName>
    </recommendedName>
</protein>
<comment type="similarity">
    <text evidence="2">Belongs to the mitochondrion-specific ribosomal protein mL50 family.</text>
</comment>
<comment type="subcellular location">
    <subcellularLocation>
        <location evidence="1">Mitochondrion</location>
    </subcellularLocation>
</comment>
<evidence type="ECO:0000256" key="1">
    <source>
        <dbReference type="ARBA" id="ARBA00004173"/>
    </source>
</evidence>
<keyword evidence="4" id="KW-0496">Mitochondrion</keyword>
<organism evidence="7 8">
    <name type="scientific">Kluyveromyces marxianus</name>
    <name type="common">Yeast</name>
    <name type="synonym">Candida kefyr</name>
    <dbReference type="NCBI Taxonomy" id="4911"/>
    <lineage>
        <taxon>Eukaryota</taxon>
        <taxon>Fungi</taxon>
        <taxon>Dikarya</taxon>
        <taxon>Ascomycota</taxon>
        <taxon>Saccharomycotina</taxon>
        <taxon>Saccharomycetes</taxon>
        <taxon>Saccharomycetales</taxon>
        <taxon>Saccharomycetaceae</taxon>
        <taxon>Kluyveromyces</taxon>
    </lineage>
</organism>
<dbReference type="Gene3D" id="1.10.1200.10">
    <property type="entry name" value="ACP-like"/>
    <property type="match status" value="1"/>
</dbReference>